<gene>
    <name evidence="1" type="ordered locus">Sros_1855</name>
</gene>
<dbReference type="EMBL" id="CP001814">
    <property type="protein sequence ID" value="ACZ84843.1"/>
    <property type="molecule type" value="Genomic_DNA"/>
</dbReference>
<proteinExistence type="predicted"/>
<dbReference type="Proteomes" id="UP000002029">
    <property type="component" value="Chromosome"/>
</dbReference>
<dbReference type="RefSeq" id="WP_012888588.1">
    <property type="nucleotide sequence ID" value="NC_013595.1"/>
</dbReference>
<dbReference type="KEGG" id="sro:Sros_1855"/>
<dbReference type="STRING" id="479432.Sros_1855"/>
<reference evidence="1 2" key="1">
    <citation type="journal article" date="2010" name="Stand. Genomic Sci.">
        <title>Complete genome sequence of Streptosporangium roseum type strain (NI 9100).</title>
        <authorList>
            <person name="Nolan M."/>
            <person name="Sikorski J."/>
            <person name="Jando M."/>
            <person name="Lucas S."/>
            <person name="Lapidus A."/>
            <person name="Glavina Del Rio T."/>
            <person name="Chen F."/>
            <person name="Tice H."/>
            <person name="Pitluck S."/>
            <person name="Cheng J.F."/>
            <person name="Chertkov O."/>
            <person name="Sims D."/>
            <person name="Meincke L."/>
            <person name="Brettin T."/>
            <person name="Han C."/>
            <person name="Detter J.C."/>
            <person name="Bruce D."/>
            <person name="Goodwin L."/>
            <person name="Land M."/>
            <person name="Hauser L."/>
            <person name="Chang Y.J."/>
            <person name="Jeffries C.D."/>
            <person name="Ivanova N."/>
            <person name="Mavromatis K."/>
            <person name="Mikhailova N."/>
            <person name="Chen A."/>
            <person name="Palaniappan K."/>
            <person name="Chain P."/>
            <person name="Rohde M."/>
            <person name="Goker M."/>
            <person name="Bristow J."/>
            <person name="Eisen J.A."/>
            <person name="Markowitz V."/>
            <person name="Hugenholtz P."/>
            <person name="Kyrpides N.C."/>
            <person name="Klenk H.P."/>
        </authorList>
    </citation>
    <scope>NUCLEOTIDE SEQUENCE [LARGE SCALE GENOMIC DNA]</scope>
    <source>
        <strain evidence="2">ATCC 12428 / DSM 43021 / JCM 3005 / NI 9100</strain>
    </source>
</reference>
<evidence type="ECO:0000313" key="1">
    <source>
        <dbReference type="EMBL" id="ACZ84843.1"/>
    </source>
</evidence>
<dbReference type="HOGENOM" id="CLU_3048571_0_0_11"/>
<accession>D2AUI1</accession>
<dbReference type="AlphaFoldDB" id="D2AUI1"/>
<name>D2AUI1_STRRD</name>
<keyword evidence="2" id="KW-1185">Reference proteome</keyword>
<sequence>MSLDMDAHIKALVAQAPPFTPTQVARLQVILWGPQVTPLPVEAATPDVRADVAA</sequence>
<protein>
    <submittedName>
        <fullName evidence="1">Uncharacterized protein</fullName>
    </submittedName>
</protein>
<evidence type="ECO:0000313" key="2">
    <source>
        <dbReference type="Proteomes" id="UP000002029"/>
    </source>
</evidence>
<organism evidence="1 2">
    <name type="scientific">Streptosporangium roseum (strain ATCC 12428 / DSM 43021 / JCM 3005 / KCTC 9067 / NCIMB 10171 / NRRL 2505 / NI 9100)</name>
    <dbReference type="NCBI Taxonomy" id="479432"/>
    <lineage>
        <taxon>Bacteria</taxon>
        <taxon>Bacillati</taxon>
        <taxon>Actinomycetota</taxon>
        <taxon>Actinomycetes</taxon>
        <taxon>Streptosporangiales</taxon>
        <taxon>Streptosporangiaceae</taxon>
        <taxon>Streptosporangium</taxon>
    </lineage>
</organism>